<evidence type="ECO:0000256" key="8">
    <source>
        <dbReference type="SAM" id="Phobius"/>
    </source>
</evidence>
<organism evidence="10 11">
    <name type="scientific">Streptococcus equi subsp. zooepidemicus</name>
    <dbReference type="NCBI Taxonomy" id="40041"/>
    <lineage>
        <taxon>Bacteria</taxon>
        <taxon>Bacillati</taxon>
        <taxon>Bacillota</taxon>
        <taxon>Bacilli</taxon>
        <taxon>Lactobacillales</taxon>
        <taxon>Streptococcaceae</taxon>
        <taxon>Streptococcus</taxon>
    </lineage>
</organism>
<dbReference type="EC" id="6.1.1.5" evidence="10"/>
<sequence>MAKQGVKRKEMDLADYLDMCRQYALSQVDKQRDDFKRLGVSADWDNPYVTLDPSFEADQIRVFGAMADKGYIYRGQSRFIGHGLLSLLLLRQRSNIMILILHHFTMLIGLKMVRAFLILTPISWFGRPHHLR</sequence>
<comment type="caution">
    <text evidence="10">The sequence shown here is derived from an EMBL/GenBank/DDBJ whole genome shotgun (WGS) entry which is preliminary data.</text>
</comment>
<dbReference type="SUPFAM" id="SSF52374">
    <property type="entry name" value="Nucleotidylyl transferase"/>
    <property type="match status" value="1"/>
</dbReference>
<evidence type="ECO:0000313" key="11">
    <source>
        <dbReference type="Proteomes" id="UP000255476"/>
    </source>
</evidence>
<evidence type="ECO:0000259" key="9">
    <source>
        <dbReference type="Pfam" id="PF00133"/>
    </source>
</evidence>
<dbReference type="Gene3D" id="3.40.50.620">
    <property type="entry name" value="HUPs"/>
    <property type="match status" value="1"/>
</dbReference>
<dbReference type="PANTHER" id="PTHR42765:SF1">
    <property type="entry name" value="ISOLEUCINE--TRNA LIGASE, MITOCHONDRIAL"/>
    <property type="match status" value="1"/>
</dbReference>
<keyword evidence="8" id="KW-0812">Transmembrane</keyword>
<keyword evidence="6" id="KW-0030">Aminoacyl-tRNA synthetase</keyword>
<feature type="domain" description="Aminoacyl-tRNA synthetase class Ia" evidence="9">
    <location>
        <begin position="3"/>
        <end position="76"/>
    </location>
</feature>
<accession>A0AAX2LJA6</accession>
<feature type="transmembrane region" description="Helical" evidence="8">
    <location>
        <begin position="96"/>
        <end position="119"/>
    </location>
</feature>
<keyword evidence="4" id="KW-0067">ATP-binding</keyword>
<dbReference type="GO" id="GO:0005829">
    <property type="term" value="C:cytosol"/>
    <property type="evidence" value="ECO:0007669"/>
    <property type="project" value="TreeGrafter"/>
</dbReference>
<evidence type="ECO:0000256" key="5">
    <source>
        <dbReference type="ARBA" id="ARBA00022917"/>
    </source>
</evidence>
<dbReference type="InterPro" id="IPR014729">
    <property type="entry name" value="Rossmann-like_a/b/a_fold"/>
</dbReference>
<dbReference type="GO" id="GO:0004822">
    <property type="term" value="F:isoleucine-tRNA ligase activity"/>
    <property type="evidence" value="ECO:0007669"/>
    <property type="project" value="UniProtKB-EC"/>
</dbReference>
<keyword evidence="8" id="KW-1133">Transmembrane helix</keyword>
<gene>
    <name evidence="10" type="primary">ileS_5</name>
    <name evidence="10" type="ORF">NCTC7023_02144</name>
</gene>
<dbReference type="EMBL" id="UHHT01000001">
    <property type="protein sequence ID" value="SUO82770.1"/>
    <property type="molecule type" value="Genomic_DNA"/>
</dbReference>
<dbReference type="Pfam" id="PF00133">
    <property type="entry name" value="tRNA-synt_1"/>
    <property type="match status" value="1"/>
</dbReference>
<keyword evidence="5" id="KW-0648">Protein biosynthesis</keyword>
<dbReference type="AlphaFoldDB" id="A0AAX2LJA6"/>
<evidence type="ECO:0000256" key="6">
    <source>
        <dbReference type="ARBA" id="ARBA00023146"/>
    </source>
</evidence>
<dbReference type="GO" id="GO:0006428">
    <property type="term" value="P:isoleucyl-tRNA aminoacylation"/>
    <property type="evidence" value="ECO:0007669"/>
    <property type="project" value="TreeGrafter"/>
</dbReference>
<reference evidence="10 11" key="1">
    <citation type="submission" date="2018-06" db="EMBL/GenBank/DDBJ databases">
        <authorList>
            <consortium name="Pathogen Informatics"/>
            <person name="Doyle S."/>
        </authorList>
    </citation>
    <scope>NUCLEOTIDE SEQUENCE [LARGE SCALE GENOMIC DNA]</scope>
    <source>
        <strain evidence="10 11">NCTC7023</strain>
    </source>
</reference>
<evidence type="ECO:0000256" key="4">
    <source>
        <dbReference type="ARBA" id="ARBA00022840"/>
    </source>
</evidence>
<evidence type="ECO:0000256" key="7">
    <source>
        <dbReference type="ARBA" id="ARBA00048359"/>
    </source>
</evidence>
<evidence type="ECO:0000313" key="10">
    <source>
        <dbReference type="EMBL" id="SUO82770.1"/>
    </source>
</evidence>
<dbReference type="PANTHER" id="PTHR42765">
    <property type="entry name" value="SOLEUCYL-TRNA SYNTHETASE"/>
    <property type="match status" value="1"/>
</dbReference>
<dbReference type="GO" id="GO:0005524">
    <property type="term" value="F:ATP binding"/>
    <property type="evidence" value="ECO:0007669"/>
    <property type="project" value="UniProtKB-KW"/>
</dbReference>
<protein>
    <submittedName>
        <fullName evidence="10">Isoleucyl-tRNA synthetase</fullName>
        <ecNumber evidence="10">6.1.1.5</ecNumber>
    </submittedName>
</protein>
<evidence type="ECO:0000256" key="3">
    <source>
        <dbReference type="ARBA" id="ARBA00022741"/>
    </source>
</evidence>
<comment type="similarity">
    <text evidence="1">Belongs to the class-I aminoacyl-tRNA synthetase family. IleS type 1 subfamily.</text>
</comment>
<proteinExistence type="inferred from homology"/>
<evidence type="ECO:0000256" key="2">
    <source>
        <dbReference type="ARBA" id="ARBA00022598"/>
    </source>
</evidence>
<keyword evidence="3" id="KW-0547">Nucleotide-binding</keyword>
<evidence type="ECO:0000256" key="1">
    <source>
        <dbReference type="ARBA" id="ARBA00006887"/>
    </source>
</evidence>
<dbReference type="InterPro" id="IPR002300">
    <property type="entry name" value="aa-tRNA-synth_Ia"/>
</dbReference>
<dbReference type="Proteomes" id="UP000255476">
    <property type="component" value="Unassembled WGS sequence"/>
</dbReference>
<dbReference type="InterPro" id="IPR050081">
    <property type="entry name" value="Ile-tRNA_ligase"/>
</dbReference>
<keyword evidence="8" id="KW-0472">Membrane</keyword>
<comment type="catalytic activity">
    <reaction evidence="7">
        <text>tRNA(Ile) + L-isoleucine + ATP = L-isoleucyl-tRNA(Ile) + AMP + diphosphate</text>
        <dbReference type="Rhea" id="RHEA:11060"/>
        <dbReference type="Rhea" id="RHEA-COMP:9666"/>
        <dbReference type="Rhea" id="RHEA-COMP:9695"/>
        <dbReference type="ChEBI" id="CHEBI:30616"/>
        <dbReference type="ChEBI" id="CHEBI:33019"/>
        <dbReference type="ChEBI" id="CHEBI:58045"/>
        <dbReference type="ChEBI" id="CHEBI:78442"/>
        <dbReference type="ChEBI" id="CHEBI:78528"/>
        <dbReference type="ChEBI" id="CHEBI:456215"/>
        <dbReference type="EC" id="6.1.1.5"/>
    </reaction>
</comment>
<name>A0AAX2LJA6_STRSZ</name>
<keyword evidence="2 10" id="KW-0436">Ligase</keyword>